<keyword evidence="2" id="KW-1185">Reference proteome</keyword>
<proteinExistence type="predicted"/>
<reference evidence="2" key="1">
    <citation type="submission" date="2019-04" db="EMBL/GenBank/DDBJ databases">
        <title>Friends and foes A comparative genomics studyof 23 Aspergillus species from section Flavi.</title>
        <authorList>
            <consortium name="DOE Joint Genome Institute"/>
            <person name="Kjaerbolling I."/>
            <person name="Vesth T."/>
            <person name="Frisvad J.C."/>
            <person name="Nybo J.L."/>
            <person name="Theobald S."/>
            <person name="Kildgaard S."/>
            <person name="Isbrandt T."/>
            <person name="Kuo A."/>
            <person name="Sato A."/>
            <person name="Lyhne E.K."/>
            <person name="Kogle M.E."/>
            <person name="Wiebenga A."/>
            <person name="Kun R.S."/>
            <person name="Lubbers R.J."/>
            <person name="Makela M.R."/>
            <person name="Barry K."/>
            <person name="Chovatia M."/>
            <person name="Clum A."/>
            <person name="Daum C."/>
            <person name="Haridas S."/>
            <person name="He G."/>
            <person name="LaButti K."/>
            <person name="Lipzen A."/>
            <person name="Mondo S."/>
            <person name="Riley R."/>
            <person name="Salamov A."/>
            <person name="Simmons B.A."/>
            <person name="Magnuson J.K."/>
            <person name="Henrissat B."/>
            <person name="Mortensen U.H."/>
            <person name="Larsen T.O."/>
            <person name="Devries R.P."/>
            <person name="Grigoriev I.V."/>
            <person name="Machida M."/>
            <person name="Baker S.E."/>
            <person name="Andersen M.R."/>
        </authorList>
    </citation>
    <scope>NUCLEOTIDE SEQUENCE [LARGE SCALE GENOMIC DNA]</scope>
    <source>
        <strain evidence="2">CBS 130017</strain>
    </source>
</reference>
<dbReference type="Proteomes" id="UP000325945">
    <property type="component" value="Unassembled WGS sequence"/>
</dbReference>
<dbReference type="AlphaFoldDB" id="A0A5N6XAG5"/>
<gene>
    <name evidence="1" type="ORF">BDV39DRAFT_171333</name>
</gene>
<name>A0A5N6XAG5_9EURO</name>
<evidence type="ECO:0000313" key="1">
    <source>
        <dbReference type="EMBL" id="KAE8329763.1"/>
    </source>
</evidence>
<organism evidence="1 2">
    <name type="scientific">Aspergillus sergii</name>
    <dbReference type="NCBI Taxonomy" id="1034303"/>
    <lineage>
        <taxon>Eukaryota</taxon>
        <taxon>Fungi</taxon>
        <taxon>Dikarya</taxon>
        <taxon>Ascomycota</taxon>
        <taxon>Pezizomycotina</taxon>
        <taxon>Eurotiomycetes</taxon>
        <taxon>Eurotiomycetidae</taxon>
        <taxon>Eurotiales</taxon>
        <taxon>Aspergillaceae</taxon>
        <taxon>Aspergillus</taxon>
        <taxon>Aspergillus subgen. Circumdati</taxon>
    </lineage>
</organism>
<accession>A0A5N6XAG5</accession>
<protein>
    <submittedName>
        <fullName evidence="1">Uncharacterized protein</fullName>
    </submittedName>
</protein>
<sequence length="54" mass="6039">MRVNRKSGPLVVGLAAGRYHETFKQKELAMVLHCCRKAWILYTGQHVGGGQSVR</sequence>
<evidence type="ECO:0000313" key="2">
    <source>
        <dbReference type="Proteomes" id="UP000325945"/>
    </source>
</evidence>
<dbReference type="EMBL" id="ML741777">
    <property type="protein sequence ID" value="KAE8329763.1"/>
    <property type="molecule type" value="Genomic_DNA"/>
</dbReference>